<protein>
    <submittedName>
        <fullName evidence="1">Uncharacterized protein</fullName>
    </submittedName>
</protein>
<dbReference type="Proteomes" id="UP000886162">
    <property type="component" value="Unassembled WGS sequence"/>
</dbReference>
<dbReference type="EMBL" id="DSDO01000379">
    <property type="protein sequence ID" value="HDR47156.1"/>
    <property type="molecule type" value="Genomic_DNA"/>
</dbReference>
<accession>A0A831LF11</accession>
<dbReference type="AlphaFoldDB" id="A0A831LF11"/>
<gene>
    <name evidence="1" type="ORF">ENN94_05575</name>
</gene>
<organism evidence="1">
    <name type="scientific">Geoalkalibacter subterraneus</name>
    <dbReference type="NCBI Taxonomy" id="483547"/>
    <lineage>
        <taxon>Bacteria</taxon>
        <taxon>Pseudomonadati</taxon>
        <taxon>Thermodesulfobacteriota</taxon>
        <taxon>Desulfuromonadia</taxon>
        <taxon>Desulfuromonadales</taxon>
        <taxon>Geoalkalibacteraceae</taxon>
        <taxon>Geoalkalibacter</taxon>
    </lineage>
</organism>
<sequence length="206" mass="22390">MPPVKLGFSANSLLDYHSFQPYTYELPDLLEDFFARHSTELPLDAKRASSLLPGATFQLVGKATAKLSSGLSCTQGMATFSVGADGTVTGEFALRISREEKNMVTVALSQILDRALSSSTKATLGWSMDTGKIYEHKWFKKGQESLNCLDFDYVTGAIPGWEGDTKLGDYITDKGDGSLATILKKLILAAALSRGFCKPYGVRLKD</sequence>
<name>A0A831LF11_9BACT</name>
<reference evidence="1" key="1">
    <citation type="journal article" date="2020" name="mSystems">
        <title>Genome- and Community-Level Interaction Insights into Carbon Utilization and Element Cycling Functions of Hydrothermarchaeota in Hydrothermal Sediment.</title>
        <authorList>
            <person name="Zhou Z."/>
            <person name="Liu Y."/>
            <person name="Xu W."/>
            <person name="Pan J."/>
            <person name="Luo Z.H."/>
            <person name="Li M."/>
        </authorList>
    </citation>
    <scope>NUCLEOTIDE SEQUENCE [LARGE SCALE GENOMIC DNA]</scope>
    <source>
        <strain evidence="1">SpSt-1220</strain>
    </source>
</reference>
<proteinExistence type="predicted"/>
<evidence type="ECO:0000313" key="1">
    <source>
        <dbReference type="EMBL" id="HDR47156.1"/>
    </source>
</evidence>
<comment type="caution">
    <text evidence="1">The sequence shown here is derived from an EMBL/GenBank/DDBJ whole genome shotgun (WGS) entry which is preliminary data.</text>
</comment>